<organism evidence="1 2">
    <name type="scientific">Bacillus cereus VD048</name>
    <dbReference type="NCBI Taxonomy" id="1053226"/>
    <lineage>
        <taxon>Bacteria</taxon>
        <taxon>Bacillati</taxon>
        <taxon>Bacillota</taxon>
        <taxon>Bacilli</taxon>
        <taxon>Bacillales</taxon>
        <taxon>Bacillaceae</taxon>
        <taxon>Bacillus</taxon>
        <taxon>Bacillus cereus group</taxon>
    </lineage>
</organism>
<dbReference type="Pfam" id="PF26137">
    <property type="entry name" value="Toxin_SdpC"/>
    <property type="match status" value="1"/>
</dbReference>
<dbReference type="RefSeq" id="WP_002166924.1">
    <property type="nucleotide sequence ID" value="NZ_JH792313.1"/>
</dbReference>
<dbReference type="InterPro" id="IPR023888">
    <property type="entry name" value="SdpC-like"/>
</dbReference>
<sequence>MKITKKCVPLAIAATCLFSISTLGSLNVNQVKADEQKQQLSKYTSDDIFKGVFFGVGKFGEKIYSDSQINSNNNDKEKKLVKVVEDITEYVKEENPNYLKELSAAIHEENPNKIDEQLQKSGEILYKALYEPNSNLDLKDFKDSYISPQGAGFEIIAVVWKSYQKTVERSSEKLDQKTAMRYAERDTLKLDNKFNKEQLIHNVITALKN</sequence>
<dbReference type="AlphaFoldDB" id="J8HG42"/>
<dbReference type="Proteomes" id="UP000006960">
    <property type="component" value="Unassembled WGS sequence"/>
</dbReference>
<dbReference type="EMBL" id="AHEU01000045">
    <property type="protein sequence ID" value="EJR26673.1"/>
    <property type="molecule type" value="Genomic_DNA"/>
</dbReference>
<evidence type="ECO:0000313" key="2">
    <source>
        <dbReference type="Proteomes" id="UP000006960"/>
    </source>
</evidence>
<reference evidence="1 2" key="1">
    <citation type="submission" date="2012-04" db="EMBL/GenBank/DDBJ databases">
        <title>The Genome Sequence of Bacillus cereus VD048.</title>
        <authorList>
            <consortium name="The Broad Institute Genome Sequencing Platform"/>
            <consortium name="The Broad Institute Genome Sequencing Center for Infectious Disease"/>
            <person name="Feldgarden M."/>
            <person name="Van der Auwera G.A."/>
            <person name="Mahillon J."/>
            <person name="Duprez V."/>
            <person name="Timmery S."/>
            <person name="Mattelet C."/>
            <person name="Dierick K."/>
            <person name="Sun M."/>
            <person name="Yu Z."/>
            <person name="Zhu L."/>
            <person name="Hu X."/>
            <person name="Shank E.B."/>
            <person name="Swiecicka I."/>
            <person name="Hansen B.M."/>
            <person name="Andrup L."/>
            <person name="Young S.K."/>
            <person name="Zeng Q."/>
            <person name="Gargeya S."/>
            <person name="Fitzgerald M."/>
            <person name="Haas B."/>
            <person name="Abouelleil A."/>
            <person name="Alvarado L."/>
            <person name="Arachchi H.M."/>
            <person name="Berlin A."/>
            <person name="Chapman S.B."/>
            <person name="Goldberg J."/>
            <person name="Griggs A."/>
            <person name="Gujja S."/>
            <person name="Hansen M."/>
            <person name="Howarth C."/>
            <person name="Imamovic A."/>
            <person name="Larimer J."/>
            <person name="McCowen C."/>
            <person name="Montmayeur A."/>
            <person name="Murphy C."/>
            <person name="Neiman D."/>
            <person name="Pearson M."/>
            <person name="Priest M."/>
            <person name="Roberts A."/>
            <person name="Saif S."/>
            <person name="Shea T."/>
            <person name="Sisk P."/>
            <person name="Sykes S."/>
            <person name="Wortman J."/>
            <person name="Nusbaum C."/>
            <person name="Birren B."/>
        </authorList>
    </citation>
    <scope>NUCLEOTIDE SEQUENCE [LARGE SCALE GENOMIC DNA]</scope>
    <source>
        <strain evidence="1 2">VD048</strain>
    </source>
</reference>
<dbReference type="HOGENOM" id="CLU_1313344_0_0_9"/>
<name>J8HG42_BACCE</name>
<evidence type="ECO:0000313" key="1">
    <source>
        <dbReference type="EMBL" id="EJR26673.1"/>
    </source>
</evidence>
<proteinExistence type="predicted"/>
<protein>
    <submittedName>
        <fullName evidence="1">SdpC family antimicrobial peptide</fullName>
    </submittedName>
</protein>
<comment type="caution">
    <text evidence="1">The sequence shown here is derived from an EMBL/GenBank/DDBJ whole genome shotgun (WGS) entry which is preliminary data.</text>
</comment>
<gene>
    <name evidence="1" type="ORF">IIG_05230</name>
</gene>
<dbReference type="PATRIC" id="fig|1053226.3.peg.5321"/>
<accession>J8HG42</accession>